<sequence>MLYMSYKLVDLRICCFQVIRLTESPLLNPSQLMRQAEVISGLTAQRDFLLRRADEEGARWQSEKEGWDRIAEALIAQRNKPGNPAGREEDLERQCSSLIAENRAIRAKFHESQTRIASLEAELKNLKPLLLMQPPPSAASPSTSQLTITQPSRPPEKTRAGRKKNVEHSDGEETGQPRRQSHIIAPNFSSSGLYSPYARGRGQPSTSITSAQSLPSQLNNRNQPDPKKPRQKTRRGAPLLPLSSDARTEHILLAARKIGRERAGIAAGIMKEVELEKEKIAQEQERVRLAKETERLEKERLERLASGAGGTSYYRRDIDVGLAPEQIQARTQRQPEAQMQAHKHGSTAARRGSINHYASTSAGGPGLPVGPNSFVFVAGPSPTTGNAVGVVPSTPKPSESTSGNHSQLHLQAAQGHPHTPLDSLLSAARRMMDEGQDPRPIANGRRKSSAIEQPESPVPKKRRLMSTRTASPARVKSALDVLADQAAAAYTEDQVDTAGPSVSNRVSARAKGKAKEIDIQNADVGEEQESVSSAPAARGRGRVKGKRKTASSISTGNSVRAPSPEPPAARKLRGRPPPRERKPPPAKGKPKENSISSNNDSPRLISSTGPRLIASVVKHTRMSPLDEALLPMKSKGKENPAPHEIWVNSHDHIEPGSPRLSLRTRVEWDSERAGEHRLSSSPVRDIPQNRLPKSPIPTVAVTGVGGFVGGDATNDVQLNGIALHEPVDVDTQNENATQATSQMEQRSEPEGKKDAARPSSWIECKTRFTATVGGGANTANPGTYKLSMNGVTELDGHSPVLAHIAVSKDQQSKPQSRDDSATSDVTMDDVHDLDAEAGDDRDAEGEKDEEGRKGEKTKANPEAESENEGPSPRSRTPPPPAPPPPGPNGGPPSDQDEDPDADAEGEVDYDAEEHSSGPPPNSGKQLSSGRVADHILDAFNPVVLIPNIST</sequence>
<reference evidence="3 4" key="1">
    <citation type="journal article" date="2019" name="Nat. Ecol. Evol.">
        <title>Megaphylogeny resolves global patterns of mushroom evolution.</title>
        <authorList>
            <person name="Varga T."/>
            <person name="Krizsan K."/>
            <person name="Foldi C."/>
            <person name="Dima B."/>
            <person name="Sanchez-Garcia M."/>
            <person name="Sanchez-Ramirez S."/>
            <person name="Szollosi G.J."/>
            <person name="Szarkandi J.G."/>
            <person name="Papp V."/>
            <person name="Albert L."/>
            <person name="Andreopoulos W."/>
            <person name="Angelini C."/>
            <person name="Antonin V."/>
            <person name="Barry K.W."/>
            <person name="Bougher N.L."/>
            <person name="Buchanan P."/>
            <person name="Buyck B."/>
            <person name="Bense V."/>
            <person name="Catcheside P."/>
            <person name="Chovatia M."/>
            <person name="Cooper J."/>
            <person name="Damon W."/>
            <person name="Desjardin D."/>
            <person name="Finy P."/>
            <person name="Geml J."/>
            <person name="Haridas S."/>
            <person name="Hughes K."/>
            <person name="Justo A."/>
            <person name="Karasinski D."/>
            <person name="Kautmanova I."/>
            <person name="Kiss B."/>
            <person name="Kocsube S."/>
            <person name="Kotiranta H."/>
            <person name="LaButti K.M."/>
            <person name="Lechner B.E."/>
            <person name="Liimatainen K."/>
            <person name="Lipzen A."/>
            <person name="Lukacs Z."/>
            <person name="Mihaltcheva S."/>
            <person name="Morgado L.N."/>
            <person name="Niskanen T."/>
            <person name="Noordeloos M.E."/>
            <person name="Ohm R.A."/>
            <person name="Ortiz-Santana B."/>
            <person name="Ovrebo C."/>
            <person name="Racz N."/>
            <person name="Riley R."/>
            <person name="Savchenko A."/>
            <person name="Shiryaev A."/>
            <person name="Soop K."/>
            <person name="Spirin V."/>
            <person name="Szebenyi C."/>
            <person name="Tomsovsky M."/>
            <person name="Tulloss R.E."/>
            <person name="Uehling J."/>
            <person name="Grigoriev I.V."/>
            <person name="Vagvolgyi C."/>
            <person name="Papp T."/>
            <person name="Martin F.M."/>
            <person name="Miettinen O."/>
            <person name="Hibbett D.S."/>
            <person name="Nagy L.G."/>
        </authorList>
    </citation>
    <scope>NUCLEOTIDE SEQUENCE [LARGE SCALE GENOMIC DNA]</scope>
    <source>
        <strain evidence="3 4">CBS 166.37</strain>
    </source>
</reference>
<feature type="region of interest" description="Disordered" evidence="2">
    <location>
        <begin position="131"/>
        <end position="243"/>
    </location>
</feature>
<dbReference type="OrthoDB" id="2143914at2759"/>
<name>A0A5C3MHW0_9AGAR</name>
<dbReference type="EMBL" id="ML213590">
    <property type="protein sequence ID" value="TFK44265.1"/>
    <property type="molecule type" value="Genomic_DNA"/>
</dbReference>
<proteinExistence type="predicted"/>
<accession>A0A5C3MHW0</accession>
<feature type="region of interest" description="Disordered" evidence="2">
    <location>
        <begin position="633"/>
        <end position="694"/>
    </location>
</feature>
<feature type="compositionally biased region" description="Polar residues" evidence="2">
    <location>
        <begin position="730"/>
        <end position="744"/>
    </location>
</feature>
<feature type="compositionally biased region" description="Basic and acidic residues" evidence="2">
    <location>
        <begin position="849"/>
        <end position="861"/>
    </location>
</feature>
<feature type="coiled-coil region" evidence="1">
    <location>
        <begin position="266"/>
        <end position="299"/>
    </location>
</feature>
<dbReference type="Proteomes" id="UP000308652">
    <property type="component" value="Unassembled WGS sequence"/>
</dbReference>
<feature type="region of interest" description="Disordered" evidence="2">
    <location>
        <begin position="491"/>
        <end position="608"/>
    </location>
</feature>
<feature type="compositionally biased region" description="Polar residues" evidence="2">
    <location>
        <begin position="550"/>
        <end position="560"/>
    </location>
</feature>
<feature type="compositionally biased region" description="Basic residues" evidence="2">
    <location>
        <begin position="539"/>
        <end position="549"/>
    </location>
</feature>
<feature type="compositionally biased region" description="Acidic residues" evidence="2">
    <location>
        <begin position="894"/>
        <end position="911"/>
    </location>
</feature>
<feature type="compositionally biased region" description="Basic and acidic residues" evidence="2">
    <location>
        <begin position="745"/>
        <end position="756"/>
    </location>
</feature>
<feature type="region of interest" description="Disordered" evidence="2">
    <location>
        <begin position="387"/>
        <end position="421"/>
    </location>
</feature>
<feature type="compositionally biased region" description="Polar residues" evidence="2">
    <location>
        <begin position="593"/>
        <end position="608"/>
    </location>
</feature>
<feature type="compositionally biased region" description="Pro residues" evidence="2">
    <location>
        <begin position="875"/>
        <end position="890"/>
    </location>
</feature>
<gene>
    <name evidence="3" type="ORF">BDQ12DRAFT_672673</name>
</gene>
<feature type="compositionally biased region" description="Polar residues" evidence="2">
    <location>
        <begin position="203"/>
        <end position="223"/>
    </location>
</feature>
<protein>
    <submittedName>
        <fullName evidence="3">Uncharacterized protein</fullName>
    </submittedName>
</protein>
<evidence type="ECO:0000256" key="1">
    <source>
        <dbReference type="SAM" id="Coils"/>
    </source>
</evidence>
<feature type="region of interest" description="Disordered" evidence="2">
    <location>
        <begin position="434"/>
        <end position="474"/>
    </location>
</feature>
<feature type="compositionally biased region" description="Basic and acidic residues" evidence="2">
    <location>
        <begin position="828"/>
        <end position="840"/>
    </location>
</feature>
<keyword evidence="4" id="KW-1185">Reference proteome</keyword>
<evidence type="ECO:0000313" key="4">
    <source>
        <dbReference type="Proteomes" id="UP000308652"/>
    </source>
</evidence>
<feature type="compositionally biased region" description="Polar residues" evidence="2">
    <location>
        <begin position="396"/>
        <end position="409"/>
    </location>
</feature>
<feature type="region of interest" description="Disordered" evidence="2">
    <location>
        <begin position="725"/>
        <end position="929"/>
    </location>
</feature>
<evidence type="ECO:0000313" key="3">
    <source>
        <dbReference type="EMBL" id="TFK44265.1"/>
    </source>
</evidence>
<keyword evidence="1" id="KW-0175">Coiled coil</keyword>
<evidence type="ECO:0000256" key="2">
    <source>
        <dbReference type="SAM" id="MobiDB-lite"/>
    </source>
</evidence>
<feature type="compositionally biased region" description="Basic and acidic residues" evidence="2">
    <location>
        <begin position="154"/>
        <end position="171"/>
    </location>
</feature>
<feature type="compositionally biased region" description="Basic and acidic residues" evidence="2">
    <location>
        <begin position="664"/>
        <end position="678"/>
    </location>
</feature>
<organism evidence="3 4">
    <name type="scientific">Crucibulum laeve</name>
    <dbReference type="NCBI Taxonomy" id="68775"/>
    <lineage>
        <taxon>Eukaryota</taxon>
        <taxon>Fungi</taxon>
        <taxon>Dikarya</taxon>
        <taxon>Basidiomycota</taxon>
        <taxon>Agaricomycotina</taxon>
        <taxon>Agaricomycetes</taxon>
        <taxon>Agaricomycetidae</taxon>
        <taxon>Agaricales</taxon>
        <taxon>Agaricineae</taxon>
        <taxon>Nidulariaceae</taxon>
        <taxon>Crucibulum</taxon>
    </lineage>
</organism>
<dbReference type="AlphaFoldDB" id="A0A5C3MHW0"/>